<proteinExistence type="predicted"/>
<organism evidence="1 2">
    <name type="scientific">Paenarthrobacter nicotinovorans</name>
    <name type="common">Arthrobacter nicotinovorans</name>
    <dbReference type="NCBI Taxonomy" id="29320"/>
    <lineage>
        <taxon>Bacteria</taxon>
        <taxon>Bacillati</taxon>
        <taxon>Actinomycetota</taxon>
        <taxon>Actinomycetes</taxon>
        <taxon>Micrococcales</taxon>
        <taxon>Micrococcaceae</taxon>
        <taxon>Paenarthrobacter</taxon>
    </lineage>
</organism>
<evidence type="ECO:0000313" key="2">
    <source>
        <dbReference type="Proteomes" id="UP001244563"/>
    </source>
</evidence>
<comment type="caution">
    <text evidence="1">The sequence shown here is derived from an EMBL/GenBank/DDBJ whole genome shotgun (WGS) entry which is preliminary data.</text>
</comment>
<keyword evidence="2" id="KW-1185">Reference proteome</keyword>
<accession>A0ABT9THR1</accession>
<dbReference type="EMBL" id="JAUSSW010000001">
    <property type="protein sequence ID" value="MDQ0100468.1"/>
    <property type="molecule type" value="Genomic_DNA"/>
</dbReference>
<reference evidence="1 2" key="1">
    <citation type="submission" date="2023-07" db="EMBL/GenBank/DDBJ databases">
        <title>Sorghum-associated microbial communities from plants grown in Nebraska, USA.</title>
        <authorList>
            <person name="Schachtman D."/>
        </authorList>
    </citation>
    <scope>NUCLEOTIDE SEQUENCE [LARGE SCALE GENOMIC DNA]</scope>
    <source>
        <strain evidence="1 2">CC523</strain>
    </source>
</reference>
<name>A0ABT9THR1_PAENI</name>
<gene>
    <name evidence="1" type="ORF">J2T10_000087</name>
</gene>
<dbReference type="Proteomes" id="UP001244563">
    <property type="component" value="Unassembled WGS sequence"/>
</dbReference>
<sequence length="42" mass="4516">MSESNTTNAGPEVEPDAIHDLIDSAVKVGLGGRLYVEWEDEA</sequence>
<evidence type="ECO:0000313" key="1">
    <source>
        <dbReference type="EMBL" id="MDQ0100468.1"/>
    </source>
</evidence>
<dbReference type="RefSeq" id="WP_306876549.1">
    <property type="nucleotide sequence ID" value="NZ_JAUSSW010000001.1"/>
</dbReference>
<protein>
    <submittedName>
        <fullName evidence="1">Uncharacterized protein</fullName>
    </submittedName>
</protein>